<dbReference type="AlphaFoldDB" id="A0A2T2WJK5"/>
<dbReference type="SMART" id="SM00857">
    <property type="entry name" value="Resolvase"/>
    <property type="match status" value="1"/>
</dbReference>
<dbReference type="PANTHER" id="PTHR30461">
    <property type="entry name" value="DNA-INVERTASE FROM LAMBDOID PROPHAGE"/>
    <property type="match status" value="1"/>
</dbReference>
<dbReference type="GO" id="GO:0003677">
    <property type="term" value="F:DNA binding"/>
    <property type="evidence" value="ECO:0007669"/>
    <property type="project" value="InterPro"/>
</dbReference>
<proteinExistence type="predicted"/>
<dbReference type="PANTHER" id="PTHR30461:SF23">
    <property type="entry name" value="DNA RECOMBINASE-RELATED"/>
    <property type="match status" value="1"/>
</dbReference>
<dbReference type="InterPro" id="IPR050639">
    <property type="entry name" value="SSR_resolvase"/>
</dbReference>
<dbReference type="InterPro" id="IPR011109">
    <property type="entry name" value="DNA_bind_recombinase_dom"/>
</dbReference>
<dbReference type="EMBL" id="PXYV01000017">
    <property type="protein sequence ID" value="PSR22412.1"/>
    <property type="molecule type" value="Genomic_DNA"/>
</dbReference>
<dbReference type="Proteomes" id="UP000241848">
    <property type="component" value="Unassembled WGS sequence"/>
</dbReference>
<keyword evidence="1" id="KW-0175">Coiled coil</keyword>
<dbReference type="Pfam" id="PF00239">
    <property type="entry name" value="Resolvase"/>
    <property type="match status" value="1"/>
</dbReference>
<sequence length="571" mass="65546">MAGSKVRCGALYRVSTLRQARQHDTDEETIPLQRQAIRRFVETQPHWELVAEYTEEGVSAYKHSSAARDVLQDALRDAREHRYEVLLVFKADRLSRQSLEYPVILAKFQEYGVRVLSVADEPGGKELKSDGQFDKLLRFIEGWQAETESYNTSIRVSEKMRQMAEKGQWTGGKPPYGYRLDPSGNHPAAPLCPDPVEAPIVQEMFRLYLDEGLGTPTITRLLNERGMLQRNGHRWVDGSVRRVMQNPIVAGRLAYGRTYRAGRNTRKARGVHDFREVILSPVYPHLVIIEEDRWRTAMDRMASYNQRVMRPQLIRHSRAETGPLLLTGLARCAHCGGPLVSKKVGTTKPTRQGPKRYFHQAYQCATKATQGPAFCDGQRTYAQPKVERTVLAAVRSVLEHMDTQAMTQHVQALAEQRLWAQTTRRQLLDKQWAEAQRLQQAWLERLDRHLLHPETSLYTEEVLAAKVREASERLAALEAERRALSLETQDIDRQRQSLAAFLAAKDQWWQQFLAAPRARQKRLLAHLIQEVRIGRDGITIRYRFDLAALSGREDVPPLEWQAHTAWAVESR</sequence>
<dbReference type="Gene3D" id="3.90.1750.20">
    <property type="entry name" value="Putative Large Serine Recombinase, Chain B, Domain 2"/>
    <property type="match status" value="1"/>
</dbReference>
<dbReference type="Pfam" id="PF07508">
    <property type="entry name" value="Recombinase"/>
    <property type="match status" value="1"/>
</dbReference>
<dbReference type="InterPro" id="IPR025827">
    <property type="entry name" value="Zn_ribbon_recom_dom"/>
</dbReference>
<dbReference type="CDD" id="cd00338">
    <property type="entry name" value="Ser_Recombinase"/>
    <property type="match status" value="1"/>
</dbReference>
<dbReference type="GO" id="GO:0000150">
    <property type="term" value="F:DNA strand exchange activity"/>
    <property type="evidence" value="ECO:0007669"/>
    <property type="project" value="InterPro"/>
</dbReference>
<dbReference type="Pfam" id="PF13408">
    <property type="entry name" value="Zn_ribbon_recom"/>
    <property type="match status" value="1"/>
</dbReference>
<dbReference type="InterPro" id="IPR036162">
    <property type="entry name" value="Resolvase-like_N_sf"/>
</dbReference>
<evidence type="ECO:0000256" key="1">
    <source>
        <dbReference type="SAM" id="Coils"/>
    </source>
</evidence>
<reference evidence="4 5" key="1">
    <citation type="journal article" date="2014" name="BMC Genomics">
        <title>Comparison of environmental and isolate Sulfobacillus genomes reveals diverse carbon, sulfur, nitrogen, and hydrogen metabolisms.</title>
        <authorList>
            <person name="Justice N.B."/>
            <person name="Norman A."/>
            <person name="Brown C.T."/>
            <person name="Singh A."/>
            <person name="Thomas B.C."/>
            <person name="Banfield J.F."/>
        </authorList>
    </citation>
    <scope>NUCLEOTIDE SEQUENCE [LARGE SCALE GENOMIC DNA]</scope>
    <source>
        <strain evidence="4">AMDSBA3</strain>
    </source>
</reference>
<feature type="coiled-coil region" evidence="1">
    <location>
        <begin position="460"/>
        <end position="494"/>
    </location>
</feature>
<feature type="domain" description="Resolvase/invertase-type recombinase catalytic" evidence="2">
    <location>
        <begin position="7"/>
        <end position="167"/>
    </location>
</feature>
<organism evidence="4 5">
    <name type="scientific">Sulfobacillus acidophilus</name>
    <dbReference type="NCBI Taxonomy" id="53633"/>
    <lineage>
        <taxon>Bacteria</taxon>
        <taxon>Bacillati</taxon>
        <taxon>Bacillota</taxon>
        <taxon>Clostridia</taxon>
        <taxon>Eubacteriales</taxon>
        <taxon>Clostridiales Family XVII. Incertae Sedis</taxon>
        <taxon>Sulfobacillus</taxon>
    </lineage>
</organism>
<feature type="domain" description="Recombinase" evidence="3">
    <location>
        <begin position="175"/>
        <end position="307"/>
    </location>
</feature>
<protein>
    <submittedName>
        <fullName evidence="4">Recombinase family protein</fullName>
    </submittedName>
</protein>
<dbReference type="PROSITE" id="PS51736">
    <property type="entry name" value="RECOMBINASES_3"/>
    <property type="match status" value="1"/>
</dbReference>
<dbReference type="SUPFAM" id="SSF53041">
    <property type="entry name" value="Resolvase-like"/>
    <property type="match status" value="1"/>
</dbReference>
<dbReference type="Gene3D" id="3.40.50.1390">
    <property type="entry name" value="Resolvase, N-terminal catalytic domain"/>
    <property type="match status" value="1"/>
</dbReference>
<name>A0A2T2WJK5_9FIRM</name>
<gene>
    <name evidence="4" type="ORF">C7B45_06750</name>
</gene>
<evidence type="ECO:0000259" key="2">
    <source>
        <dbReference type="PROSITE" id="PS51736"/>
    </source>
</evidence>
<comment type="caution">
    <text evidence="4">The sequence shown here is derived from an EMBL/GenBank/DDBJ whole genome shotgun (WGS) entry which is preliminary data.</text>
</comment>
<dbReference type="PROSITE" id="PS51737">
    <property type="entry name" value="RECOMBINASE_DNA_BIND"/>
    <property type="match status" value="1"/>
</dbReference>
<accession>A0A2T2WJK5</accession>
<dbReference type="InterPro" id="IPR006119">
    <property type="entry name" value="Resolv_N"/>
</dbReference>
<evidence type="ECO:0000313" key="4">
    <source>
        <dbReference type="EMBL" id="PSR22412.1"/>
    </source>
</evidence>
<dbReference type="InterPro" id="IPR038109">
    <property type="entry name" value="DNA_bind_recomb_sf"/>
</dbReference>
<evidence type="ECO:0000313" key="5">
    <source>
        <dbReference type="Proteomes" id="UP000241848"/>
    </source>
</evidence>
<evidence type="ECO:0000259" key="3">
    <source>
        <dbReference type="PROSITE" id="PS51737"/>
    </source>
</evidence>